<dbReference type="FunFam" id="3.40.50.2000:FF:000101">
    <property type="entry name" value="Glycosyltransferase"/>
    <property type="match status" value="1"/>
</dbReference>
<evidence type="ECO:0000313" key="6">
    <source>
        <dbReference type="Proteomes" id="UP000316621"/>
    </source>
</evidence>
<dbReference type="Pfam" id="PF26168">
    <property type="entry name" value="Glyco_transf_N"/>
    <property type="match status" value="1"/>
</dbReference>
<keyword evidence="2" id="KW-0328">Glycosyltransferase</keyword>
<evidence type="ECO:0000256" key="1">
    <source>
        <dbReference type="ARBA" id="ARBA00009995"/>
    </source>
</evidence>
<gene>
    <name evidence="5" type="ORF">C5167_013818</name>
</gene>
<keyword evidence="3" id="KW-0808">Transferase</keyword>
<evidence type="ECO:0000256" key="3">
    <source>
        <dbReference type="ARBA" id="ARBA00022679"/>
    </source>
</evidence>
<dbReference type="GO" id="GO:0080044">
    <property type="term" value="F:quercetin 7-O-glucosyltransferase activity"/>
    <property type="evidence" value="ECO:0007669"/>
    <property type="project" value="TreeGrafter"/>
</dbReference>
<dbReference type="CDD" id="cd03784">
    <property type="entry name" value="GT1_Gtf-like"/>
    <property type="match status" value="1"/>
</dbReference>
<dbReference type="Gene3D" id="3.40.50.2000">
    <property type="entry name" value="Glycogen Phosphorylase B"/>
    <property type="match status" value="2"/>
</dbReference>
<dbReference type="InterPro" id="IPR058980">
    <property type="entry name" value="Glyco_transf_N"/>
</dbReference>
<protein>
    <recommendedName>
        <fullName evidence="4">Glycosyltransferase N-terminal domain-containing protein</fullName>
    </recommendedName>
</protein>
<dbReference type="EMBL" id="CM010717">
    <property type="protein sequence ID" value="RZC54962.1"/>
    <property type="molecule type" value="Genomic_DNA"/>
</dbReference>
<dbReference type="FunFam" id="3.40.50.2000:FF:000019">
    <property type="entry name" value="Glycosyltransferase"/>
    <property type="match status" value="1"/>
</dbReference>
<accession>A0A4Y7J4I2</accession>
<evidence type="ECO:0000256" key="2">
    <source>
        <dbReference type="ARBA" id="ARBA00022676"/>
    </source>
</evidence>
<feature type="domain" description="Glycosyltransferase N-terminal" evidence="4">
    <location>
        <begin position="8"/>
        <end position="46"/>
    </location>
</feature>
<proteinExistence type="inferred from homology"/>
<dbReference type="Gramene" id="RZC54962">
    <property type="protein sequence ID" value="RZC54962"/>
    <property type="gene ID" value="C5167_013818"/>
</dbReference>
<name>A0A4Y7J4I2_PAPSO</name>
<dbReference type="PANTHER" id="PTHR11926">
    <property type="entry name" value="GLUCOSYL/GLUCURONOSYL TRANSFERASES"/>
    <property type="match status" value="1"/>
</dbReference>
<dbReference type="OrthoDB" id="5835829at2759"/>
<dbReference type="InterPro" id="IPR002213">
    <property type="entry name" value="UDP_glucos_trans"/>
</dbReference>
<dbReference type="OMA" id="KTGVRMC"/>
<sequence length="481" mass="53605">MESKKSNLHVLLVSFPAQGHINPLLRLAKCLASKGLLVTFSTTETIGHMMKEATNTKSTNIGQGELRFEFFSDGWEIDEPQRANLATWMHQLETAGRESFTELINRQSEMGKPVSCIINNPFVPWATDVAAEIEIPCAVLWVQSCAVYSIYYHFQHQLASFPNPDQRDMMLDLPSLPSLEFDDIPDFLTLNPFDSLRKVILSQFKNLDKAFCVLVDSFEELERETIEVMSRISAPIKPVGPLFRSTKNASIRGDIWKAADDCLQWLDSQSPNSVVYVSFGSVVSLSNEQLEELSAGLLKSGTPFLWVVKTPPPDMGSKPELPQGFKEEAEGKGMVVEWCPQEQVLAHSAVSCFLTHCGWNSSMECLTSGVPVVAFPQWGDQNTNAKFLIDVYGVGIRTKKTQREKDGIVVVTRDEVERCIFEVTKGPKAEEIKKNAIKWKEAAEAAVADGGSSHRNIELFVDDIQRMASNQSGFSDQISQS</sequence>
<dbReference type="AlphaFoldDB" id="A0A4Y7J4I2"/>
<reference evidence="5 6" key="1">
    <citation type="journal article" date="2018" name="Science">
        <title>The opium poppy genome and morphinan production.</title>
        <authorList>
            <person name="Guo L."/>
            <person name="Winzer T."/>
            <person name="Yang X."/>
            <person name="Li Y."/>
            <person name="Ning Z."/>
            <person name="He Z."/>
            <person name="Teodor R."/>
            <person name="Lu Y."/>
            <person name="Bowser T.A."/>
            <person name="Graham I.A."/>
            <person name="Ye K."/>
        </authorList>
    </citation>
    <scope>NUCLEOTIDE SEQUENCE [LARGE SCALE GENOMIC DNA]</scope>
    <source>
        <strain evidence="6">cv. HN1</strain>
        <tissue evidence="5">Leaves</tissue>
    </source>
</reference>
<dbReference type="Proteomes" id="UP000316621">
    <property type="component" value="Chromosome 3"/>
</dbReference>
<dbReference type="GO" id="GO:0080043">
    <property type="term" value="F:quercetin 3-O-glucosyltransferase activity"/>
    <property type="evidence" value="ECO:0007669"/>
    <property type="project" value="TreeGrafter"/>
</dbReference>
<keyword evidence="6" id="KW-1185">Reference proteome</keyword>
<evidence type="ECO:0000313" key="5">
    <source>
        <dbReference type="EMBL" id="RZC54962.1"/>
    </source>
</evidence>
<dbReference type="PANTHER" id="PTHR11926:SF986">
    <property type="entry name" value="UDP-GLYCOSYLTRANSFERASE 84A1"/>
    <property type="match status" value="1"/>
</dbReference>
<organism evidence="5 6">
    <name type="scientific">Papaver somniferum</name>
    <name type="common">Opium poppy</name>
    <dbReference type="NCBI Taxonomy" id="3469"/>
    <lineage>
        <taxon>Eukaryota</taxon>
        <taxon>Viridiplantae</taxon>
        <taxon>Streptophyta</taxon>
        <taxon>Embryophyta</taxon>
        <taxon>Tracheophyta</taxon>
        <taxon>Spermatophyta</taxon>
        <taxon>Magnoliopsida</taxon>
        <taxon>Ranunculales</taxon>
        <taxon>Papaveraceae</taxon>
        <taxon>Papaveroideae</taxon>
        <taxon>Papaver</taxon>
    </lineage>
</organism>
<dbReference type="SUPFAM" id="SSF53756">
    <property type="entry name" value="UDP-Glycosyltransferase/glycogen phosphorylase"/>
    <property type="match status" value="1"/>
</dbReference>
<evidence type="ECO:0000259" key="4">
    <source>
        <dbReference type="Pfam" id="PF26168"/>
    </source>
</evidence>
<comment type="similarity">
    <text evidence="1">Belongs to the UDP-glycosyltransferase family.</text>
</comment>
<dbReference type="Pfam" id="PF00201">
    <property type="entry name" value="UDPGT"/>
    <property type="match status" value="1"/>
</dbReference>